<dbReference type="SMART" id="SM00236">
    <property type="entry name" value="fCBD"/>
    <property type="match status" value="1"/>
</dbReference>
<dbReference type="InterPro" id="IPR000334">
    <property type="entry name" value="Glyco_hydro_45"/>
</dbReference>
<dbReference type="PANTHER" id="PTHR39730">
    <property type="entry name" value="ENDOGLUCANASE 1"/>
    <property type="match status" value="1"/>
</dbReference>
<evidence type="ECO:0000256" key="4">
    <source>
        <dbReference type="ARBA" id="ARBA00022729"/>
    </source>
</evidence>
<evidence type="ECO:0000256" key="2">
    <source>
        <dbReference type="ARBA" id="ARBA00007793"/>
    </source>
</evidence>
<feature type="compositionally biased region" description="Low complexity" evidence="11">
    <location>
        <begin position="281"/>
        <end position="304"/>
    </location>
</feature>
<keyword evidence="5" id="KW-0378">Hydrolase</keyword>
<keyword evidence="6" id="KW-0136">Cellulose degradation</keyword>
<evidence type="ECO:0000256" key="8">
    <source>
        <dbReference type="ARBA" id="ARBA00023295"/>
    </source>
</evidence>
<dbReference type="InterPro" id="IPR036908">
    <property type="entry name" value="RlpA-like_sf"/>
</dbReference>
<dbReference type="GO" id="GO:0005576">
    <property type="term" value="C:extracellular region"/>
    <property type="evidence" value="ECO:0007669"/>
    <property type="project" value="InterPro"/>
</dbReference>
<dbReference type="PROSITE" id="PS01140">
    <property type="entry name" value="GLYCOSYL_HYDROL_F45"/>
    <property type="match status" value="1"/>
</dbReference>
<dbReference type="InterPro" id="IPR035971">
    <property type="entry name" value="CBD_sf"/>
</dbReference>
<keyword evidence="4 12" id="KW-0732">Signal</keyword>
<dbReference type="PANTHER" id="PTHR39730:SF1">
    <property type="entry name" value="ENDOGLUCANASE 1"/>
    <property type="match status" value="1"/>
</dbReference>
<dbReference type="SUPFAM" id="SSF50685">
    <property type="entry name" value="Barwin-like endoglucanases"/>
    <property type="match status" value="1"/>
</dbReference>
<dbReference type="GO" id="GO:0030245">
    <property type="term" value="P:cellulose catabolic process"/>
    <property type="evidence" value="ECO:0007669"/>
    <property type="project" value="UniProtKB-KW"/>
</dbReference>
<gene>
    <name evidence="14" type="ORF">FOXG_10638</name>
</gene>
<dbReference type="PROSITE" id="PS51164">
    <property type="entry name" value="CBM1_2"/>
    <property type="match status" value="1"/>
</dbReference>
<dbReference type="GO" id="GO:0030248">
    <property type="term" value="F:cellulose binding"/>
    <property type="evidence" value="ECO:0007669"/>
    <property type="project" value="InterPro"/>
</dbReference>
<evidence type="ECO:0000313" key="15">
    <source>
        <dbReference type="Proteomes" id="UP000009097"/>
    </source>
</evidence>
<dbReference type="InterPro" id="IPR052288">
    <property type="entry name" value="GH45_Enzymes"/>
</dbReference>
<feature type="signal peptide" evidence="12">
    <location>
        <begin position="1"/>
        <end position="24"/>
    </location>
</feature>
<dbReference type="SUPFAM" id="SSF57180">
    <property type="entry name" value="Cellulose-binding domain"/>
    <property type="match status" value="1"/>
</dbReference>
<dbReference type="KEGG" id="fox:FOXG_10638"/>
<keyword evidence="8" id="KW-0326">Glycosidase</keyword>
<dbReference type="EMBL" id="DS231708">
    <property type="protein sequence ID" value="KNB10441.1"/>
    <property type="molecule type" value="Genomic_DNA"/>
</dbReference>
<evidence type="ECO:0000313" key="14">
    <source>
        <dbReference type="EMBL" id="KNB10441.1"/>
    </source>
</evidence>
<evidence type="ECO:0000256" key="10">
    <source>
        <dbReference type="PROSITE-ProRule" id="PRU10069"/>
    </source>
</evidence>
<dbReference type="OrthoDB" id="10035502at2759"/>
<comment type="similarity">
    <text evidence="2">Belongs to the glycosyl hydrolase 45 (cellulase K) family.</text>
</comment>
<dbReference type="GeneID" id="28952098"/>
<evidence type="ECO:0000256" key="12">
    <source>
        <dbReference type="SAM" id="SignalP"/>
    </source>
</evidence>
<proteinExistence type="inferred from homology"/>
<dbReference type="Pfam" id="PF02015">
    <property type="entry name" value="Glyco_hydro_45"/>
    <property type="match status" value="1"/>
</dbReference>
<feature type="region of interest" description="Disordered" evidence="11">
    <location>
        <begin position="273"/>
        <end position="386"/>
    </location>
</feature>
<dbReference type="AlphaFoldDB" id="A0A0J9VI04"/>
<dbReference type="GO" id="GO:0008810">
    <property type="term" value="F:cellulase activity"/>
    <property type="evidence" value="ECO:0007669"/>
    <property type="project" value="UniProtKB-EC"/>
</dbReference>
<evidence type="ECO:0000256" key="6">
    <source>
        <dbReference type="ARBA" id="ARBA00023001"/>
    </source>
</evidence>
<evidence type="ECO:0000256" key="11">
    <source>
        <dbReference type="SAM" id="MobiDB-lite"/>
    </source>
</evidence>
<dbReference type="VEuPathDB" id="FungiDB:FOXG_10638"/>
<feature type="active site" description="Nucleophile" evidence="10">
    <location>
        <position position="75"/>
    </location>
</feature>
<evidence type="ECO:0000256" key="5">
    <source>
        <dbReference type="ARBA" id="ARBA00022801"/>
    </source>
</evidence>
<protein>
    <recommendedName>
        <fullName evidence="3 10">Cellulase</fullName>
        <ecNumber evidence="3 10">3.2.1.4</ecNumber>
    </recommendedName>
</protein>
<dbReference type="Pfam" id="PF00734">
    <property type="entry name" value="CBM_1"/>
    <property type="match status" value="1"/>
</dbReference>
<dbReference type="RefSeq" id="XP_018248486.1">
    <property type="nucleotide sequence ID" value="XM_018390097.1"/>
</dbReference>
<evidence type="ECO:0000256" key="7">
    <source>
        <dbReference type="ARBA" id="ARBA00023277"/>
    </source>
</evidence>
<evidence type="ECO:0000259" key="13">
    <source>
        <dbReference type="PROSITE" id="PS51164"/>
    </source>
</evidence>
<accession>A0A0J9VI04</accession>
<dbReference type="CDD" id="cd22278">
    <property type="entry name" value="DPBB_GH45_endoglucanase"/>
    <property type="match status" value="1"/>
</dbReference>
<comment type="catalytic activity">
    <reaction evidence="1 10">
        <text>Endohydrolysis of (1-&gt;4)-beta-D-glucosidic linkages in cellulose, lichenin and cereal beta-D-glucans.</text>
        <dbReference type="EC" id="3.2.1.4"/>
    </reaction>
</comment>
<dbReference type="EC" id="3.2.1.4" evidence="3 10"/>
<reference evidence="14" key="1">
    <citation type="submission" date="2007-04" db="EMBL/GenBank/DDBJ databases">
        <authorList>
            <consortium name="The Broad Institute Genome Sequencing Platform"/>
            <person name="Birren B."/>
            <person name="Lander E."/>
            <person name="Galagan J."/>
            <person name="Nusbaum C."/>
            <person name="Devon K."/>
            <person name="Ma L.-J."/>
            <person name="Jaffe D."/>
            <person name="Butler J."/>
            <person name="Alvarez P."/>
            <person name="Gnerre S."/>
            <person name="Grabherr M."/>
            <person name="Kleber M."/>
            <person name="Mauceli E."/>
            <person name="Brockman W."/>
            <person name="MacCallum I.A."/>
            <person name="Young S."/>
            <person name="LaButti K."/>
            <person name="DeCaprio D."/>
            <person name="Crawford M."/>
            <person name="Koehrsen M."/>
            <person name="Engels R."/>
            <person name="Montgomery P."/>
            <person name="Pearson M."/>
            <person name="Howarth C."/>
            <person name="Larson L."/>
            <person name="White J."/>
            <person name="O'Leary S."/>
            <person name="Kodira C."/>
            <person name="Zeng Q."/>
            <person name="Yandava C."/>
            <person name="Alvarado L."/>
            <person name="Kistler C."/>
            <person name="Shim W.-B."/>
            <person name="Kang S."/>
            <person name="Woloshuk C."/>
        </authorList>
    </citation>
    <scope>NUCLEOTIDE SEQUENCE</scope>
    <source>
        <strain evidence="14">4287</strain>
    </source>
</reference>
<feature type="compositionally biased region" description="Low complexity" evidence="11">
    <location>
        <begin position="341"/>
        <end position="360"/>
    </location>
</feature>
<dbReference type="PROSITE" id="PS00562">
    <property type="entry name" value="CBM1_1"/>
    <property type="match status" value="1"/>
</dbReference>
<feature type="domain" description="CBM1" evidence="13">
    <location>
        <begin position="390"/>
        <end position="429"/>
    </location>
</feature>
<organism evidence="14 15">
    <name type="scientific">Fusarium oxysporum f. sp. lycopersici (strain 4287 / CBS 123668 / FGSC 9935 / NRRL 34936)</name>
    <name type="common">Fusarium vascular wilt of tomato</name>
    <dbReference type="NCBI Taxonomy" id="426428"/>
    <lineage>
        <taxon>Eukaryota</taxon>
        <taxon>Fungi</taxon>
        <taxon>Dikarya</taxon>
        <taxon>Ascomycota</taxon>
        <taxon>Pezizomycotina</taxon>
        <taxon>Sordariomycetes</taxon>
        <taxon>Hypocreomycetidae</taxon>
        <taxon>Hypocreales</taxon>
        <taxon>Nectriaceae</taxon>
        <taxon>Fusarium</taxon>
        <taxon>Fusarium oxysporum species complex</taxon>
    </lineage>
</organism>
<feature type="chain" id="PRO_5005324609" description="Cellulase" evidence="12">
    <location>
        <begin position="25"/>
        <end position="431"/>
    </location>
</feature>
<name>A0A0J9VI04_FUSO4</name>
<dbReference type="Gene3D" id="2.40.40.10">
    <property type="entry name" value="RlpA-like domain"/>
    <property type="match status" value="1"/>
</dbReference>
<evidence type="ECO:0000256" key="1">
    <source>
        <dbReference type="ARBA" id="ARBA00000966"/>
    </source>
</evidence>
<sequence>MRCASRYSGCWTLLHCLLIHSLHSFFRITYTLFQNSHSLNKPTFATMRSYTLLALAGPLAVSAASGSGHSTRYWDCCKPSCSWSGKAAVNAPALTCDKNDNPISNTNAVNGCEGGGSAYACTNYSPWAVNDELAYGFAATKISGGSEASWCCACYALTFTSGPVKGKKMIVQSTNTGGDLGDNHFDLMMPGGGVGIFDGCTSEFGKALGGAQYGGISSRSECDSFPELLKDGCHWRFDWFENADNPDFTFEQVQCPKALLDISGCKRDDDSSFPAYKGDTSASKPQPSSSAKKTTSAAAAAQPQKTKDSAPVVQKSSTKAAAQPEPTKPAEKPSATKPAVKPQTDKPAATKPAATKPAQPVNKPKTTQKVRGTKTRGSCPAKTDPTAKASVVPAYYQCGGSKSAYPNGNLACATGSKCVKQNEYYSQCIPN</sequence>
<keyword evidence="9" id="KW-0624">Polysaccharide degradation</keyword>
<evidence type="ECO:0000256" key="9">
    <source>
        <dbReference type="ARBA" id="ARBA00023326"/>
    </source>
</evidence>
<evidence type="ECO:0000256" key="3">
    <source>
        <dbReference type="ARBA" id="ARBA00012601"/>
    </source>
</evidence>
<keyword evidence="7" id="KW-0119">Carbohydrate metabolism</keyword>
<dbReference type="InterPro" id="IPR000254">
    <property type="entry name" value="CBD"/>
</dbReference>
<reference evidence="14" key="2">
    <citation type="journal article" date="2010" name="Nature">
        <title>Comparative genomics reveals mobile pathogenicity chromosomes in Fusarium.</title>
        <authorList>
            <person name="Ma L.J."/>
            <person name="van der Does H.C."/>
            <person name="Borkovich K.A."/>
            <person name="Coleman J.J."/>
            <person name="Daboussi M.J."/>
            <person name="Di Pietro A."/>
            <person name="Dufresne M."/>
            <person name="Freitag M."/>
            <person name="Grabherr M."/>
            <person name="Henrissat B."/>
            <person name="Houterman P.M."/>
            <person name="Kang S."/>
            <person name="Shim W.B."/>
            <person name="Woloshuk C."/>
            <person name="Xie X."/>
            <person name="Xu J.R."/>
            <person name="Antoniw J."/>
            <person name="Baker S.E."/>
            <person name="Bluhm B.H."/>
            <person name="Breakspear A."/>
            <person name="Brown D.W."/>
            <person name="Butchko R.A."/>
            <person name="Chapman S."/>
            <person name="Coulson R."/>
            <person name="Coutinho P.M."/>
            <person name="Danchin E.G."/>
            <person name="Diener A."/>
            <person name="Gale L.R."/>
            <person name="Gardiner D.M."/>
            <person name="Goff S."/>
            <person name="Hammond-Kosack K.E."/>
            <person name="Hilburn K."/>
            <person name="Hua-Van A."/>
            <person name="Jonkers W."/>
            <person name="Kazan K."/>
            <person name="Kodira C.D."/>
            <person name="Koehrsen M."/>
            <person name="Kumar L."/>
            <person name="Lee Y.H."/>
            <person name="Li L."/>
            <person name="Manners J.M."/>
            <person name="Miranda-Saavedra D."/>
            <person name="Mukherjee M."/>
            <person name="Park G."/>
            <person name="Park J."/>
            <person name="Park S.Y."/>
            <person name="Proctor R.H."/>
            <person name="Regev A."/>
            <person name="Ruiz-Roldan M.C."/>
            <person name="Sain D."/>
            <person name="Sakthikumar S."/>
            <person name="Sykes S."/>
            <person name="Schwartz D.C."/>
            <person name="Turgeon B.G."/>
            <person name="Wapinski I."/>
            <person name="Yoder O."/>
            <person name="Young S."/>
            <person name="Zeng Q."/>
            <person name="Zhou S."/>
            <person name="Galagan J."/>
            <person name="Cuomo C.A."/>
            <person name="Kistler H.C."/>
            <person name="Rep M."/>
        </authorList>
    </citation>
    <scope>NUCLEOTIDE SEQUENCE [LARGE SCALE GENOMIC DNA]</scope>
    <source>
        <strain evidence="14">4287</strain>
    </source>
</reference>
<dbReference type="Proteomes" id="UP000009097">
    <property type="component" value="Unassembled WGS sequence"/>
</dbReference>